<evidence type="ECO:0008006" key="5">
    <source>
        <dbReference type="Google" id="ProtNLM"/>
    </source>
</evidence>
<keyword evidence="2" id="KW-1133">Transmembrane helix</keyword>
<dbReference type="Pfam" id="PF07344">
    <property type="entry name" value="Amastin"/>
    <property type="match status" value="2"/>
</dbReference>
<feature type="transmembrane region" description="Helical" evidence="2">
    <location>
        <begin position="435"/>
        <end position="457"/>
    </location>
</feature>
<dbReference type="PANTHER" id="PTHR33297:SF4">
    <property type="entry name" value="AMASTIN"/>
    <property type="match status" value="1"/>
</dbReference>
<evidence type="ECO:0000256" key="2">
    <source>
        <dbReference type="SAM" id="Phobius"/>
    </source>
</evidence>
<comment type="caution">
    <text evidence="3">The sequence shown here is derived from an EMBL/GenBank/DDBJ whole genome shotgun (WGS) entry which is preliminary data.</text>
</comment>
<dbReference type="OrthoDB" id="271020at2759"/>
<feature type="transmembrane region" description="Helical" evidence="2">
    <location>
        <begin position="299"/>
        <end position="323"/>
    </location>
</feature>
<sequence>MAVGKKGSTHSEKEPSYSTEQHQYQQPQEEENHIAKRKGANTPLDPDMGEATRQRGSDSGMHHSENGEHSYSPTQRYQQRVRQASSVWLSGILSGRSYAPRPKKVDETELSESAHEELLRERSYTIPRGYKYYKYDLPPVLNPIPRGGFRTALIIHIIFFGIAFVFTLAAACPIPWYRGKNIDVGGVNYKNRKFSLWKAEGGAYPAVSVREMHNCPLEKQFYQTISASTIIGCVLSLFSLLISGARLSGRTSYGWILLWSFLAFGWTLCGNAMSISMYYSSRCDAPSFSSTARFDAGFVLSLLAWIFQLGGLLGIVLVTKVNIGPVLKHLRVMDTYYMAMLCVSLLFVCVASAGTLWKRRFNTSEVAVVRVTYWHTELLMPNGTNIYFGYQRYRCSAYTKRIKASISFLILSCVALFMAIMLAIPAFLSRGCRVASIVFSGITLAFLFVSWVTAVALRYRNSCTGPVVDTLYELYPGVPSGIYNGLTNFPGYGVQEGLILSIIAWVIVLGATALNVRVPWV</sequence>
<feature type="compositionally biased region" description="Basic and acidic residues" evidence="1">
    <location>
        <begin position="50"/>
        <end position="68"/>
    </location>
</feature>
<keyword evidence="2" id="KW-0812">Transmembrane</keyword>
<evidence type="ECO:0000313" key="3">
    <source>
        <dbReference type="EMBL" id="GET90034.1"/>
    </source>
</evidence>
<feature type="transmembrane region" description="Helical" evidence="2">
    <location>
        <begin position="406"/>
        <end position="428"/>
    </location>
</feature>
<accession>A0A640KLY6</accession>
<feature type="transmembrane region" description="Helical" evidence="2">
    <location>
        <begin position="221"/>
        <end position="242"/>
    </location>
</feature>
<feature type="transmembrane region" description="Helical" evidence="2">
    <location>
        <begin position="335"/>
        <end position="357"/>
    </location>
</feature>
<protein>
    <recommendedName>
        <fullName evidence="5">Amastin-like protein</fullName>
    </recommendedName>
</protein>
<evidence type="ECO:0000313" key="4">
    <source>
        <dbReference type="Proteomes" id="UP000419144"/>
    </source>
</evidence>
<gene>
    <name evidence="3" type="ORF">LtaPh_2812000</name>
</gene>
<feature type="transmembrane region" description="Helical" evidence="2">
    <location>
        <begin position="153"/>
        <end position="176"/>
    </location>
</feature>
<dbReference type="AlphaFoldDB" id="A0A640KLY6"/>
<dbReference type="EMBL" id="BLBS01000039">
    <property type="protein sequence ID" value="GET90034.1"/>
    <property type="molecule type" value="Genomic_DNA"/>
</dbReference>
<reference evidence="3" key="1">
    <citation type="submission" date="2019-11" db="EMBL/GenBank/DDBJ databases">
        <title>Leishmania tarentolae CDS.</title>
        <authorList>
            <person name="Goto Y."/>
            <person name="Yamagishi J."/>
        </authorList>
    </citation>
    <scope>NUCLEOTIDE SEQUENCE [LARGE SCALE GENOMIC DNA]</scope>
    <source>
        <strain evidence="3">Parrot Tar II</strain>
    </source>
</reference>
<keyword evidence="2" id="KW-0472">Membrane</keyword>
<organism evidence="3 4">
    <name type="scientific">Leishmania tarentolae</name>
    <name type="common">Sauroleishmania tarentolae</name>
    <dbReference type="NCBI Taxonomy" id="5689"/>
    <lineage>
        <taxon>Eukaryota</taxon>
        <taxon>Discoba</taxon>
        <taxon>Euglenozoa</taxon>
        <taxon>Kinetoplastea</taxon>
        <taxon>Metakinetoplastina</taxon>
        <taxon>Trypanosomatida</taxon>
        <taxon>Trypanosomatidae</taxon>
        <taxon>Leishmaniinae</taxon>
        <taxon>Leishmania</taxon>
        <taxon>lizard Leishmania</taxon>
    </lineage>
</organism>
<feature type="transmembrane region" description="Helical" evidence="2">
    <location>
        <begin position="498"/>
        <end position="516"/>
    </location>
</feature>
<dbReference type="VEuPathDB" id="TriTrypDB:LtaPh_2812000"/>
<keyword evidence="4" id="KW-1185">Reference proteome</keyword>
<evidence type="ECO:0000256" key="1">
    <source>
        <dbReference type="SAM" id="MobiDB-lite"/>
    </source>
</evidence>
<feature type="transmembrane region" description="Helical" evidence="2">
    <location>
        <begin position="254"/>
        <end position="279"/>
    </location>
</feature>
<feature type="region of interest" description="Disordered" evidence="1">
    <location>
        <begin position="1"/>
        <end position="77"/>
    </location>
</feature>
<name>A0A640KLY6_LEITA</name>
<dbReference type="Proteomes" id="UP000419144">
    <property type="component" value="Unassembled WGS sequence"/>
</dbReference>
<dbReference type="InterPro" id="IPR009944">
    <property type="entry name" value="Amastin"/>
</dbReference>
<proteinExistence type="predicted"/>
<dbReference type="PANTHER" id="PTHR33297">
    <property type="entry name" value="AMASTIN-LIKE SURFACE PROTEIN-LIKE PROTEIN-RELATED"/>
    <property type="match status" value="1"/>
</dbReference>